<dbReference type="AlphaFoldDB" id="A0A9N9U6S9"/>
<keyword evidence="2" id="KW-1185">Reference proteome</keyword>
<comment type="caution">
    <text evidence="1">The sequence shown here is derived from an EMBL/GenBank/DDBJ whole genome shotgun (WGS) entry which is preliminary data.</text>
</comment>
<dbReference type="Proteomes" id="UP000754883">
    <property type="component" value="Unassembled WGS sequence"/>
</dbReference>
<evidence type="ECO:0000313" key="1">
    <source>
        <dbReference type="EMBL" id="CAG9983066.1"/>
    </source>
</evidence>
<accession>A0A9N9U6S9</accession>
<reference evidence="2" key="1">
    <citation type="submission" date="2019-06" db="EMBL/GenBank/DDBJ databases">
        <authorList>
            <person name="Broberg M."/>
        </authorList>
    </citation>
    <scope>NUCLEOTIDE SEQUENCE [LARGE SCALE GENOMIC DNA]</scope>
</reference>
<dbReference type="EMBL" id="CABFNO020001355">
    <property type="protein sequence ID" value="CAG9983066.1"/>
    <property type="molecule type" value="Genomic_DNA"/>
</dbReference>
<organism evidence="1 2">
    <name type="scientific">Clonostachys byssicola</name>
    <dbReference type="NCBI Taxonomy" id="160290"/>
    <lineage>
        <taxon>Eukaryota</taxon>
        <taxon>Fungi</taxon>
        <taxon>Dikarya</taxon>
        <taxon>Ascomycota</taxon>
        <taxon>Pezizomycotina</taxon>
        <taxon>Sordariomycetes</taxon>
        <taxon>Hypocreomycetidae</taxon>
        <taxon>Hypocreales</taxon>
        <taxon>Bionectriaceae</taxon>
        <taxon>Clonostachys</taxon>
    </lineage>
</organism>
<evidence type="ECO:0000313" key="2">
    <source>
        <dbReference type="Proteomes" id="UP000754883"/>
    </source>
</evidence>
<sequence length="233" mass="25838">MIRDFMVQGLAALDAVPHDVGVDPSHTLAQERGDGGTQHALPHRLELLPAHLDLHNVLDGLPESDFRKNKPEAVDVVGLLRPARVECQEVRMSVQIMLVGELMRHGDLFREDGLFEIDGAVRVGREEDAVTTYVLVNPVDRVEVQQRRGQHLRNLKPSVERRRDTHLAEQLAERHHVGVLAVRVDRPLVHQRIPGLAARLAAIVTQALRGVECPRSVGRSEDGGEFLDPGLDG</sequence>
<name>A0A9N9U6S9_9HYPO</name>
<reference evidence="1 2" key="2">
    <citation type="submission" date="2021-10" db="EMBL/GenBank/DDBJ databases">
        <authorList>
            <person name="Piombo E."/>
        </authorList>
    </citation>
    <scope>NUCLEOTIDE SEQUENCE [LARGE SCALE GENOMIC DNA]</scope>
</reference>
<gene>
    <name evidence="1" type="ORF">CBYS24578_00018008</name>
</gene>
<proteinExistence type="predicted"/>
<protein>
    <submittedName>
        <fullName evidence="1">Uncharacterized protein</fullName>
    </submittedName>
</protein>